<evidence type="ECO:0000256" key="4">
    <source>
        <dbReference type="ARBA" id="ARBA00022475"/>
    </source>
</evidence>
<evidence type="ECO:0000256" key="3">
    <source>
        <dbReference type="ARBA" id="ARBA00022449"/>
    </source>
</evidence>
<feature type="transmembrane region" description="Helical" evidence="9">
    <location>
        <begin position="83"/>
        <end position="101"/>
    </location>
</feature>
<feature type="transmembrane region" description="Helical" evidence="9">
    <location>
        <begin position="335"/>
        <end position="357"/>
    </location>
</feature>
<sequence length="450" mass="47315">MTNNQNTENKKYGLSAFIPLLVFLGLYIGSGLTFTVLGYDNAFSQFPRHVALLIGIAVALVMNPKMKLSDKIDAFSVNAGNPGVMLIGLIYLLAGGFQGAAKAMGGMDSIVNMGLHFIPPSLLMPGIFLLSSFIATAIGTSMGTIAAMAPIAIGVATKGNLNLAIACSAVIGGAYFGDNLSVISDTTIAATQGVGAEMKDKFKMNFFIALPAAVVAMVLYAIVGGTGVIEETLSYSVILIIPYFVVLITALMGFNVAGVLFIGIVMCGVIGLATGSVGFFEYVQSIGSGMEDMFSITIIAILISGLIGLIKEYGGIDWLIGKITSKIKDRKGAEYGIAFLSGLLSISLVNNTLAIIISAPIAKEIGGQYHIAPKRIASLLDIFACAFLALCPHDGGMLIVTGLSGVSPIEVLKYSFYMFALIIATLATIHFGLLRTPEEKEYELQHKNAD</sequence>
<evidence type="ECO:0000256" key="8">
    <source>
        <dbReference type="ARBA" id="ARBA00038435"/>
    </source>
</evidence>
<dbReference type="RefSeq" id="WP_073184832.1">
    <property type="nucleotide sequence ID" value="NZ_FQXI01000008.1"/>
</dbReference>
<evidence type="ECO:0000256" key="6">
    <source>
        <dbReference type="ARBA" id="ARBA00022989"/>
    </source>
</evidence>
<evidence type="ECO:0000256" key="1">
    <source>
        <dbReference type="ARBA" id="ARBA00004651"/>
    </source>
</evidence>
<keyword evidence="12" id="KW-1185">Reference proteome</keyword>
<evidence type="ECO:0000259" key="10">
    <source>
        <dbReference type="Pfam" id="PF03553"/>
    </source>
</evidence>
<dbReference type="PANTHER" id="PTHR33451:SF5">
    <property type="entry name" value="NA+_H+ ANTIPORTER"/>
    <property type="match status" value="1"/>
</dbReference>
<dbReference type="EMBL" id="FQXI01000008">
    <property type="protein sequence ID" value="SHH41782.1"/>
    <property type="molecule type" value="Genomic_DNA"/>
</dbReference>
<dbReference type="PANTHER" id="PTHR33451">
    <property type="entry name" value="MALATE-2H(+)/NA(+)-LACTATE ANTIPORTER"/>
    <property type="match status" value="1"/>
</dbReference>
<keyword evidence="4" id="KW-1003">Cell membrane</keyword>
<dbReference type="AlphaFoldDB" id="A0A1M5STE8"/>
<dbReference type="Pfam" id="PF03553">
    <property type="entry name" value="Na_H_antiporter"/>
    <property type="match status" value="2"/>
</dbReference>
<dbReference type="STRING" id="1120995.SAMN02745245_01289"/>
<feature type="domain" description="Na+/H+ antiporter NhaC-like C-terminal" evidence="10">
    <location>
        <begin position="26"/>
        <end position="224"/>
    </location>
</feature>
<keyword evidence="2" id="KW-0813">Transport</keyword>
<feature type="transmembrane region" description="Helical" evidence="9">
    <location>
        <begin position="414"/>
        <end position="434"/>
    </location>
</feature>
<protein>
    <submittedName>
        <fullName evidence="11">Putative methionine transporter, NhaC family (TC 2.A.35.1.-)</fullName>
    </submittedName>
</protein>
<feature type="transmembrane region" description="Helical" evidence="9">
    <location>
        <begin position="121"/>
        <end position="147"/>
    </location>
</feature>
<feature type="domain" description="Na+/H+ antiporter NhaC-like C-terminal" evidence="10">
    <location>
        <begin position="237"/>
        <end position="433"/>
    </location>
</feature>
<feature type="transmembrane region" description="Helical" evidence="9">
    <location>
        <begin position="235"/>
        <end position="254"/>
    </location>
</feature>
<keyword evidence="7 9" id="KW-0472">Membrane</keyword>
<evidence type="ECO:0000256" key="2">
    <source>
        <dbReference type="ARBA" id="ARBA00022448"/>
    </source>
</evidence>
<gene>
    <name evidence="11" type="ORF">SAMN02745245_01289</name>
</gene>
<evidence type="ECO:0000256" key="7">
    <source>
        <dbReference type="ARBA" id="ARBA00023136"/>
    </source>
</evidence>
<evidence type="ECO:0000313" key="12">
    <source>
        <dbReference type="Proteomes" id="UP000184032"/>
    </source>
</evidence>
<keyword evidence="5 9" id="KW-0812">Transmembrane</keyword>
<evidence type="ECO:0000256" key="5">
    <source>
        <dbReference type="ARBA" id="ARBA00022692"/>
    </source>
</evidence>
<dbReference type="InterPro" id="IPR052180">
    <property type="entry name" value="NhaC_Na-H+_Antiporter"/>
</dbReference>
<dbReference type="GO" id="GO:0005886">
    <property type="term" value="C:plasma membrane"/>
    <property type="evidence" value="ECO:0007669"/>
    <property type="project" value="UniProtKB-SubCell"/>
</dbReference>
<feature type="transmembrane region" description="Helical" evidence="9">
    <location>
        <begin position="46"/>
        <end position="62"/>
    </location>
</feature>
<organism evidence="11 12">
    <name type="scientific">Anaerosphaera aminiphila DSM 21120</name>
    <dbReference type="NCBI Taxonomy" id="1120995"/>
    <lineage>
        <taxon>Bacteria</taxon>
        <taxon>Bacillati</taxon>
        <taxon>Bacillota</taxon>
        <taxon>Tissierellia</taxon>
        <taxon>Tissierellales</taxon>
        <taxon>Peptoniphilaceae</taxon>
        <taxon>Anaerosphaera</taxon>
    </lineage>
</organism>
<comment type="similarity">
    <text evidence="8">Belongs to the NhaC Na(+)/H(+) (TC 2.A.35) antiporter family.</text>
</comment>
<evidence type="ECO:0000256" key="9">
    <source>
        <dbReference type="SAM" id="Phobius"/>
    </source>
</evidence>
<keyword evidence="6 9" id="KW-1133">Transmembrane helix</keyword>
<evidence type="ECO:0000313" key="11">
    <source>
        <dbReference type="EMBL" id="SHH41782.1"/>
    </source>
</evidence>
<dbReference type="GO" id="GO:0015297">
    <property type="term" value="F:antiporter activity"/>
    <property type="evidence" value="ECO:0007669"/>
    <property type="project" value="UniProtKB-KW"/>
</dbReference>
<name>A0A1M5STE8_9FIRM</name>
<feature type="transmembrane region" description="Helical" evidence="9">
    <location>
        <begin position="260"/>
        <end position="280"/>
    </location>
</feature>
<feature type="transmembrane region" description="Helical" evidence="9">
    <location>
        <begin position="204"/>
        <end position="223"/>
    </location>
</feature>
<dbReference type="OrthoDB" id="9790605at2"/>
<dbReference type="InterPro" id="IPR018461">
    <property type="entry name" value="Na/H_Antiport_NhaC-like_C"/>
</dbReference>
<proteinExistence type="inferred from homology"/>
<accession>A0A1M5STE8</accession>
<comment type="subcellular location">
    <subcellularLocation>
        <location evidence="1">Cell membrane</location>
        <topology evidence="1">Multi-pass membrane protein</topology>
    </subcellularLocation>
</comment>
<feature type="transmembrane region" description="Helical" evidence="9">
    <location>
        <begin position="378"/>
        <end position="402"/>
    </location>
</feature>
<reference evidence="11 12" key="1">
    <citation type="submission" date="2016-11" db="EMBL/GenBank/DDBJ databases">
        <authorList>
            <person name="Jaros S."/>
            <person name="Januszkiewicz K."/>
            <person name="Wedrychowicz H."/>
        </authorList>
    </citation>
    <scope>NUCLEOTIDE SEQUENCE [LARGE SCALE GENOMIC DNA]</scope>
    <source>
        <strain evidence="11 12">DSM 21120</strain>
    </source>
</reference>
<keyword evidence="3" id="KW-0050">Antiport</keyword>
<feature type="transmembrane region" description="Helical" evidence="9">
    <location>
        <begin position="292"/>
        <end position="310"/>
    </location>
</feature>
<feature type="transmembrane region" description="Helical" evidence="9">
    <location>
        <begin position="12"/>
        <end position="34"/>
    </location>
</feature>
<feature type="transmembrane region" description="Helical" evidence="9">
    <location>
        <begin position="159"/>
        <end position="177"/>
    </location>
</feature>
<dbReference type="Proteomes" id="UP000184032">
    <property type="component" value="Unassembled WGS sequence"/>
</dbReference>